<keyword evidence="1" id="KW-0812">Transmembrane</keyword>
<dbReference type="AlphaFoldDB" id="A0A382KYH9"/>
<feature type="domain" description="Peptidase C39-like" evidence="2">
    <location>
        <begin position="68"/>
        <end position="181"/>
    </location>
</feature>
<reference evidence="3" key="1">
    <citation type="submission" date="2018-05" db="EMBL/GenBank/DDBJ databases">
        <authorList>
            <person name="Lanie J.A."/>
            <person name="Ng W.-L."/>
            <person name="Kazmierczak K.M."/>
            <person name="Andrzejewski T.M."/>
            <person name="Davidsen T.M."/>
            <person name="Wayne K.J."/>
            <person name="Tettelin H."/>
            <person name="Glass J.I."/>
            <person name="Rusch D."/>
            <person name="Podicherti R."/>
            <person name="Tsui H.-C.T."/>
            <person name="Winkler M.E."/>
        </authorList>
    </citation>
    <scope>NUCLEOTIDE SEQUENCE</scope>
</reference>
<gene>
    <name evidence="3" type="ORF">METZ01_LOCUS282688</name>
</gene>
<keyword evidence="1" id="KW-0472">Membrane</keyword>
<dbReference type="Gene3D" id="3.90.70.10">
    <property type="entry name" value="Cysteine proteinases"/>
    <property type="match status" value="1"/>
</dbReference>
<keyword evidence="1" id="KW-1133">Transmembrane helix</keyword>
<sequence length="226" mass="25005">VNRRKRNGAVYGTTVNFVSLFKRWLATRCFLAGAVVVVLFGSACAPLLMWRGAGKLPDDAYVLPVEGLRQVGNRCGPNTLAMLLSAAGDSVSEAQVAAEIQNKTVDAALTIDLLLYARRRGFPADFERGNEQLLIRTLSEGKPTILLLNLARGSPWPIYGQPLWHYVVVYGFSLSERLLFVHSGVGPKRLSFDKLDNMWRPAGFWMMHLGIPLNAQSSEDQLALFK</sequence>
<name>A0A382KYH9_9ZZZZ</name>
<feature type="non-terminal residue" evidence="3">
    <location>
        <position position="1"/>
    </location>
</feature>
<feature type="transmembrane region" description="Helical" evidence="1">
    <location>
        <begin position="29"/>
        <end position="50"/>
    </location>
</feature>
<dbReference type="EMBL" id="UINC01083788">
    <property type="protein sequence ID" value="SVC29834.1"/>
    <property type="molecule type" value="Genomic_DNA"/>
</dbReference>
<organism evidence="3">
    <name type="scientific">marine metagenome</name>
    <dbReference type="NCBI Taxonomy" id="408172"/>
    <lineage>
        <taxon>unclassified sequences</taxon>
        <taxon>metagenomes</taxon>
        <taxon>ecological metagenomes</taxon>
    </lineage>
</organism>
<protein>
    <recommendedName>
        <fullName evidence="2">Peptidase C39-like domain-containing protein</fullName>
    </recommendedName>
</protein>
<evidence type="ECO:0000313" key="3">
    <source>
        <dbReference type="EMBL" id="SVC29834.1"/>
    </source>
</evidence>
<dbReference type="Pfam" id="PF13529">
    <property type="entry name" value="Peptidase_C39_2"/>
    <property type="match status" value="1"/>
</dbReference>
<accession>A0A382KYH9</accession>
<evidence type="ECO:0000259" key="2">
    <source>
        <dbReference type="Pfam" id="PF13529"/>
    </source>
</evidence>
<dbReference type="InterPro" id="IPR039564">
    <property type="entry name" value="Peptidase_C39-like"/>
</dbReference>
<evidence type="ECO:0000256" key="1">
    <source>
        <dbReference type="SAM" id="Phobius"/>
    </source>
</evidence>
<proteinExistence type="predicted"/>